<proteinExistence type="predicted"/>
<evidence type="ECO:0000313" key="3">
    <source>
        <dbReference type="Proteomes" id="UP001434883"/>
    </source>
</evidence>
<name>A0ABV0SGE2_9TELE</name>
<accession>A0ABV0SGE2</accession>
<keyword evidence="3" id="KW-1185">Reference proteome</keyword>
<evidence type="ECO:0000256" key="1">
    <source>
        <dbReference type="SAM" id="MobiDB-lite"/>
    </source>
</evidence>
<organism evidence="2 3">
    <name type="scientific">Xenoophorus captivus</name>
    <dbReference type="NCBI Taxonomy" id="1517983"/>
    <lineage>
        <taxon>Eukaryota</taxon>
        <taxon>Metazoa</taxon>
        <taxon>Chordata</taxon>
        <taxon>Craniata</taxon>
        <taxon>Vertebrata</taxon>
        <taxon>Euteleostomi</taxon>
        <taxon>Actinopterygii</taxon>
        <taxon>Neopterygii</taxon>
        <taxon>Teleostei</taxon>
        <taxon>Neoteleostei</taxon>
        <taxon>Acanthomorphata</taxon>
        <taxon>Ovalentaria</taxon>
        <taxon>Atherinomorphae</taxon>
        <taxon>Cyprinodontiformes</taxon>
        <taxon>Goodeidae</taxon>
        <taxon>Xenoophorus</taxon>
    </lineage>
</organism>
<dbReference type="EMBL" id="JAHRIN010077603">
    <property type="protein sequence ID" value="MEQ2218803.1"/>
    <property type="molecule type" value="Genomic_DNA"/>
</dbReference>
<protein>
    <submittedName>
        <fullName evidence="2">Uncharacterized protein</fullName>
    </submittedName>
</protein>
<comment type="caution">
    <text evidence="2">The sequence shown here is derived from an EMBL/GenBank/DDBJ whole genome shotgun (WGS) entry which is preliminary data.</text>
</comment>
<feature type="region of interest" description="Disordered" evidence="1">
    <location>
        <begin position="1"/>
        <end position="33"/>
    </location>
</feature>
<dbReference type="Proteomes" id="UP001434883">
    <property type="component" value="Unassembled WGS sequence"/>
</dbReference>
<evidence type="ECO:0000313" key="2">
    <source>
        <dbReference type="EMBL" id="MEQ2218803.1"/>
    </source>
</evidence>
<sequence>MAPGVRSDGRVGHPEVPGAYGGDADDGCSPRRRIAGGDRGRRCLRSGLRVGVAGMLENCLLSVALLSLLVRCAIVVIRF</sequence>
<gene>
    <name evidence="2" type="ORF">XENOCAPTIV_008393</name>
</gene>
<reference evidence="2 3" key="1">
    <citation type="submission" date="2021-06" db="EMBL/GenBank/DDBJ databases">
        <authorList>
            <person name="Palmer J.M."/>
        </authorList>
    </citation>
    <scope>NUCLEOTIDE SEQUENCE [LARGE SCALE GENOMIC DNA]</scope>
    <source>
        <strain evidence="2 3">XC_2019</strain>
        <tissue evidence="2">Muscle</tissue>
    </source>
</reference>